<dbReference type="Proteomes" id="UP000243168">
    <property type="component" value="Unassembled WGS sequence"/>
</dbReference>
<dbReference type="Pfam" id="PF05658">
    <property type="entry name" value="YadA_head"/>
    <property type="match status" value="7"/>
</dbReference>
<evidence type="ECO:0000256" key="11">
    <source>
        <dbReference type="SAM" id="Phobius"/>
    </source>
</evidence>
<keyword evidence="4" id="KW-0813">Transport</keyword>
<comment type="similarity">
    <text evidence="3">Belongs to the autotransporter-2 (AT-2) (TC 1.B.40) family.</text>
</comment>
<evidence type="ECO:0000256" key="4">
    <source>
        <dbReference type="ARBA" id="ARBA00022448"/>
    </source>
</evidence>
<dbReference type="GO" id="GO:0015031">
    <property type="term" value="P:protein transport"/>
    <property type="evidence" value="ECO:0007669"/>
    <property type="project" value="UniProtKB-KW"/>
</dbReference>
<dbReference type="InterPro" id="IPR008635">
    <property type="entry name" value="Coiled_stalk_dom"/>
</dbReference>
<dbReference type="Pfam" id="PF03895">
    <property type="entry name" value="YadA_anchor"/>
    <property type="match status" value="1"/>
</dbReference>
<keyword evidence="8" id="KW-0653">Protein transport</keyword>
<dbReference type="SUPFAM" id="SSF54523">
    <property type="entry name" value="Pili subunits"/>
    <property type="match status" value="1"/>
</dbReference>
<comment type="caution">
    <text evidence="15">The sequence shown here is derived from an EMBL/GenBank/DDBJ whole genome shotgun (WGS) entry which is preliminary data.</text>
</comment>
<gene>
    <name evidence="15" type="ORF">QV07_05655</name>
</gene>
<evidence type="ECO:0000256" key="5">
    <source>
        <dbReference type="ARBA" id="ARBA00022452"/>
    </source>
</evidence>
<feature type="transmembrane region" description="Helical" evidence="11">
    <location>
        <begin position="46"/>
        <end position="66"/>
    </location>
</feature>
<keyword evidence="7" id="KW-0732">Signal</keyword>
<feature type="domain" description="Trimeric autotransporter adhesin YadA-like head" evidence="13">
    <location>
        <begin position="137"/>
        <end position="162"/>
    </location>
</feature>
<feature type="domain" description="Trimeric autotransporter adhesin YadA-like stalk" evidence="14">
    <location>
        <begin position="1076"/>
        <end position="1119"/>
    </location>
</feature>
<evidence type="ECO:0000313" key="16">
    <source>
        <dbReference type="Proteomes" id="UP000243168"/>
    </source>
</evidence>
<dbReference type="Gene3D" id="3.30.1300.30">
    <property type="entry name" value="GSPII I/J protein-like"/>
    <property type="match status" value="1"/>
</dbReference>
<evidence type="ECO:0000259" key="12">
    <source>
        <dbReference type="Pfam" id="PF03895"/>
    </source>
</evidence>
<dbReference type="InterPro" id="IPR008640">
    <property type="entry name" value="Adhesin_Head_dom"/>
</dbReference>
<proteinExistence type="inferred from homology"/>
<evidence type="ECO:0000256" key="8">
    <source>
        <dbReference type="ARBA" id="ARBA00022927"/>
    </source>
</evidence>
<dbReference type="EMBL" id="JTJS01000055">
    <property type="protein sequence ID" value="OBX08720.1"/>
    <property type="molecule type" value="Genomic_DNA"/>
</dbReference>
<protein>
    <submittedName>
        <fullName evidence="15">Uncharacterized protein</fullName>
    </submittedName>
</protein>
<dbReference type="InterPro" id="IPR045584">
    <property type="entry name" value="Pilin-like"/>
</dbReference>
<evidence type="ECO:0000256" key="2">
    <source>
        <dbReference type="ARBA" id="ARBA00004442"/>
    </source>
</evidence>
<feature type="domain" description="Trimeric autotransporter adhesin YadA-like head" evidence="13">
    <location>
        <begin position="861"/>
        <end position="880"/>
    </location>
</feature>
<name>A0A1A7Q5M2_9PAST</name>
<feature type="domain" description="Trimeric autotransporter adhesin YadA-like head" evidence="13">
    <location>
        <begin position="344"/>
        <end position="368"/>
    </location>
</feature>
<evidence type="ECO:0000256" key="7">
    <source>
        <dbReference type="ARBA" id="ARBA00022729"/>
    </source>
</evidence>
<dbReference type="CDD" id="cd12820">
    <property type="entry name" value="LbR_YadA-like"/>
    <property type="match status" value="3"/>
</dbReference>
<dbReference type="PATRIC" id="fig|505345.8.peg.1139"/>
<dbReference type="Pfam" id="PF05662">
    <property type="entry name" value="YadA_stalk"/>
    <property type="match status" value="4"/>
</dbReference>
<evidence type="ECO:0000259" key="14">
    <source>
        <dbReference type="Pfam" id="PF05662"/>
    </source>
</evidence>
<accession>A0A1A7Q5M2</accession>
<evidence type="ECO:0000256" key="9">
    <source>
        <dbReference type="ARBA" id="ARBA00023136"/>
    </source>
</evidence>
<dbReference type="Gene3D" id="1.20.5.170">
    <property type="match status" value="1"/>
</dbReference>
<dbReference type="Gene3D" id="6.10.250.2040">
    <property type="match status" value="1"/>
</dbReference>
<feature type="domain" description="Trimeric autotransporter adhesin YadA-like head" evidence="13">
    <location>
        <begin position="884"/>
        <end position="907"/>
    </location>
</feature>
<dbReference type="InterPro" id="IPR005594">
    <property type="entry name" value="YadA_C"/>
</dbReference>
<dbReference type="Gene3D" id="2.150.10.10">
    <property type="entry name" value="Serralysin-like metalloprotease, C-terminal"/>
    <property type="match status" value="6"/>
</dbReference>
<keyword evidence="6 11" id="KW-0812">Transmembrane</keyword>
<keyword evidence="11" id="KW-1133">Transmembrane helix</keyword>
<keyword evidence="5" id="KW-1134">Transmembrane beta strand</keyword>
<evidence type="ECO:0000256" key="6">
    <source>
        <dbReference type="ARBA" id="ARBA00022692"/>
    </source>
</evidence>
<evidence type="ECO:0000313" key="15">
    <source>
        <dbReference type="EMBL" id="OBX08720.1"/>
    </source>
</evidence>
<dbReference type="InterPro" id="IPR011049">
    <property type="entry name" value="Serralysin-like_metalloprot_C"/>
</dbReference>
<feature type="domain" description="Trimeric autotransporter adhesin YadA-like head" evidence="13">
    <location>
        <begin position="108"/>
        <end position="134"/>
    </location>
</feature>
<feature type="domain" description="Trimeric autotransporter adhesin YadA-like head" evidence="13">
    <location>
        <begin position="467"/>
        <end position="490"/>
    </location>
</feature>
<evidence type="ECO:0000256" key="3">
    <source>
        <dbReference type="ARBA" id="ARBA00005848"/>
    </source>
</evidence>
<evidence type="ECO:0000259" key="13">
    <source>
        <dbReference type="Pfam" id="PF05658"/>
    </source>
</evidence>
<evidence type="ECO:0000256" key="10">
    <source>
        <dbReference type="ARBA" id="ARBA00023237"/>
    </source>
</evidence>
<organism evidence="15 16">
    <name type="scientific">Gallibacterium genomosp. 3</name>
    <dbReference type="NCBI Taxonomy" id="505345"/>
    <lineage>
        <taxon>Bacteria</taxon>
        <taxon>Pseudomonadati</taxon>
        <taxon>Pseudomonadota</taxon>
        <taxon>Gammaproteobacteria</taxon>
        <taxon>Pasteurellales</taxon>
        <taxon>Pasteurellaceae</taxon>
        <taxon>Gallibacterium</taxon>
    </lineage>
</organism>
<sequence length="3233" mass="331991">MNKIYKTKYSVAKKEIVVVSELTASHGKETSSVGQNNKKINFSTKLSMITLAILSMGLLSSSFVVAQTLIMKNGSIYAQEKDYFDNYNERKFVALNPAKNNETSNPGAVGKYSVSIGNDSTAAGEQTVAIGYSSIGSGNYSVVIGREAKGYGDNSIVIGSKSRAFEGEATVVGVDSGAGSQAVALGANVYAQGYSSIAIGSDDPIDNNVTNVKDKYGVKFPKGTLISIYQDLWTGADGKKFFTDENSFLSSYWDNNPDGTTNEKAIWSPTYAKKLGAIAIGTRTIAGGEVSTSIGTLSFALADRSTAMGIKAYVDTAATGGTAIGESSRIFASNSVAIGNKTEATSQGAMAYGYQAYAVGKNSIAIGSQVAASAKFYTANTASLGETYDKLSQSMTSLNGDNASINTNAYKDFDATFDELHKSGLPIWVDDSKTYLTIGKENIKKTLINSSDSENSIVIGGRSYAVKKNSLAVGYSTLADADNSFAIGSYTYVTSNSNNSIGIGVGAYVNGSNSFLAGTQSRTASERTVVLGPFSKIGSNSSRAMTFGYLSAIGNNSKESVALGALSKISDNVVDSMAFGTLAKVDATQTTVVANGNSIINALAIGKDAIVRKGINKQETGNNAIALGVGAVAMLENSVALGVNSKTDYKYDDLQKDPWVAKGATSVPTSGKTGVISVGAIGAERRITNVASGRLDTDAVNVAQLKTIDEKFDVAIESLTNGGGVQYLSIEHTNSTGEAGQISAKIKLGENYSKYVNLKKTLKYIEARQKLNDENFNTESLDKLKATLQKLQDDSVTAGLTGGYASLTTNLDGIIVSGDFQTVMDKITAAAETDSNKSVNGLTPEQIVALKKNNNYLNDGAEGIDSIAFGFGAKTSGEDSGNKGKHAVAIGYKAEANGENAIAIGNLAKALGARAISIGNANQVGGGISTLSGEGAGALGDSNYINGMGTYAIGNNNGITSAHIDATNSGFFGNSNKTTTAAMNVRVIGNLNTISADNVMVFGNNITANVSNSVYLGNYSALSKDLVDSTAGLTAYTKYSGSIQDINDLFKNYTFAGVGSSTNGAVSVGAVGAERRIQNVAAGLISATSTDAINGSQLYATNDLLGKLATTQIKLTGNNQTTSGIKLYSPNSPLNFNIQGDGTDLISTASDSNTIQFSLSKNTALSGDGVVDTKTATTEAIRNAIIKTKTTVTQTSGSPYLTVIPNVSTGLTANAYSIAFNYEALKTNLTDNLPFAKLDASNLTQENVTAWKDKLGLNNLSPNIGYKAEEDGVQKTVRASTGLTFVSKDKSKLVITAKEGGIVEFESKGITASELDNKLSGLSSTLKIAGDGSSTGSVDLKEQTLGVKGTSGEIETTASGQNVTLKLASDLKAKINNVDNKLDRTDLTNQLISDTLTKGNIVASDTVSVKGTGTNRLLGTGDLSFDIVDGSITDKKLAAGAVTSDKITDGAVTTAKLGSDVDEQYIDTTELANSQAGKANTDLSNLANAGKDVITGLVDVVKDPNTADNLVVITPETDNASRKKTFKIGVNKSDVIAAAGDATLKYAANGANAKTTALKEGLNFSNGTNTTATVEDSGVVKYSVNTANLTNNEQTGAVTVADGSDGNNFATASSVASAITTALGKVSSLNLVADTENVTGKVDLATENLGIKGSTGYIVTSTTKDGNDITIDLDQKVKDQLTNISTTAGNAATKSLDNIDNAGKDVITGLITASGNDDVNLSTSTSETSKVKNITASLNKSTSVTEDETKVVTSGAVYDAIKGAKATITEKSDSNEYLTVTGTKSDDITGNTFTVGLTDKATQALAKVETATANNKGLADTDLSNITEAGKTAIKNLTNVIAKAAENNIAKVTPTEVKGVKTYEVEVTKESIAQAAAEATLKYAANGANEKTTALKNGLNFQNGTNTVAEVSDNGVVKYNLSDSISLSNVTASGTVTAGSVKLGTGKNAPVITANDNNVNFGNAKLTGIAAGSADTDAVNVGQLKDLGIAPDKAVVTYDDLSKTSISLGQKGANGEAAQPVVINNVASGLGLDGKGADGNGSTTAPEAISPKKANEAVATLLNTKGEALNKVANVGDLQAVAQAGLDFIGNEGNTVHRALGTTLSIKGDGNKAADFASAIGNLNVVNLNDELTIQLAKSLVNMTSFTTDKTPDGKQVALDASGLTTSIETNGKTVKSTLGADRLIFNDGKADSVTIDGVNKSITGLAKRDINSENYGTSGNETRAATEGAVKGLADAIGIGSSNTNILPIDGQNGASGKDGLNGTSILDKVQALRDGTAGNMVYTDQEGNRLVQLADGFYKLDDVVVGDDGHYRPKEGTKAVETDNILISAVDANGETTSPTQLANVKSGLGLTGSADNSAGGDVSNPQALNVDAAQKVIAGDSKDGQGGLLTASGSALNKVATVGDLQALAQAGLDFVGNDEKVVHRPLGTKLSIVGEGIDKNASKTFNSASGNINVVNNVDNTLMIQLAKALTNISSIGGSVGQGKISFDKGAVNFNDNVITGIKSAVSEPTEGKDYLDALANADNSSAVNVSDLKNVTEALGNKLTDAGLSFAGDSGNNVTRKLGETLSIKGGVTDVNKLTDNNIGVVADGSSSLNVKLSSELKDMTSFETAANADGTSTKLDANGIKVTGQDGKSAEYGLDGSTIANKEGSATYGANDVTFKDANNKELIKLDAANNAIVVNGKDGKDGITINGETKTITGLDQRTINGEDYGKGDNRGNAATEGAVKDLADAIGVGSTNTLPVDGATGAGGKDGLNGTSILDKVQALRDGTAGNAVYTTESGERLIKLEQDGKPVYYKESDVEKAADGRYIAKEGVNSVPTDQIVISAVNPDGSTTEATKLANVASSIGGEVKSDSNSFIDNLNKVGATGDGSVNPNTAVTAQDLKNLADTGFKLQTNDNGVNTVKAGNTVQVKDGINTKVSKVEEKAGVFSYSINVNGVPMTYVNEKGKALAKVGDRFFLLKDNGELDLEGSTPENTKIAGVALVDPQGGSKAQTLDKIEDGELKADSKQAVNGGQIANILGTDAEGKAITTNIGGTGKDNIDSAIKAVKTASVSEVTAGDNVEINTVESDSGKKVSISTSMNPNFDTVGLGAIRDQDGKLQPRISLGVTKDGALAVAGADGKSPVRITNVADPVQDSDAVNKRYVDMNNRKLRGGIAGAIATASLPQAYTSGKSLFAVSGGTYGGQSAVALGVSRISDNGKMIIKLVGSTNTQGSVSGGVGVGFEW</sequence>
<keyword evidence="9 11" id="KW-0472">Membrane</keyword>
<comment type="subcellular location">
    <subcellularLocation>
        <location evidence="2">Cell outer membrane</location>
    </subcellularLocation>
    <subcellularLocation>
        <location evidence="1">Cell surface</location>
    </subcellularLocation>
</comment>
<dbReference type="GO" id="GO:0009986">
    <property type="term" value="C:cell surface"/>
    <property type="evidence" value="ECO:0007669"/>
    <property type="project" value="UniProtKB-SubCell"/>
</dbReference>
<evidence type="ECO:0000256" key="1">
    <source>
        <dbReference type="ARBA" id="ARBA00004241"/>
    </source>
</evidence>
<feature type="domain" description="Trimeric autotransporter adhesin YadA-like head" evidence="13">
    <location>
        <begin position="620"/>
        <end position="645"/>
    </location>
</feature>
<feature type="domain" description="Trimeric autotransporter adhesin YadA-like stalk" evidence="14">
    <location>
        <begin position="686"/>
        <end position="723"/>
    </location>
</feature>
<dbReference type="RefSeq" id="WP_065234540.1">
    <property type="nucleotide sequence ID" value="NZ_JTJS01000055.1"/>
</dbReference>
<keyword evidence="10" id="KW-0998">Cell outer membrane</keyword>
<feature type="domain" description="Trimeric autotransporter adhesin YadA-like C-terminal membrane anchor" evidence="12">
    <location>
        <begin position="3173"/>
        <end position="3233"/>
    </location>
</feature>
<reference evidence="15 16" key="1">
    <citation type="submission" date="2014-11" db="EMBL/GenBank/DDBJ databases">
        <title>Pan-genome of Gallibacterium spp.</title>
        <authorList>
            <person name="Kudirkiene E."/>
            <person name="Bojesen A.M."/>
        </authorList>
    </citation>
    <scope>NUCLEOTIDE SEQUENCE [LARGE SCALE GENOMIC DNA]</scope>
    <source>
        <strain evidence="15 16">F298</strain>
    </source>
</reference>
<dbReference type="SUPFAM" id="SSF101967">
    <property type="entry name" value="Adhesin YadA, collagen-binding domain"/>
    <property type="match status" value="5"/>
</dbReference>
<dbReference type="GO" id="GO:0009279">
    <property type="term" value="C:cell outer membrane"/>
    <property type="evidence" value="ECO:0007669"/>
    <property type="project" value="UniProtKB-SubCell"/>
</dbReference>
<feature type="domain" description="Trimeric autotransporter adhesin YadA-like stalk" evidence="14">
    <location>
        <begin position="3133"/>
        <end position="3148"/>
    </location>
</feature>
<feature type="domain" description="Trimeric autotransporter adhesin YadA-like stalk" evidence="14">
    <location>
        <begin position="1965"/>
        <end position="1987"/>
    </location>
</feature>